<reference evidence="2" key="1">
    <citation type="submission" date="2024-01" db="EMBL/GenBank/DDBJ databases">
        <title>Bank of Algae and Cyanobacteria of the Azores (BACA) strain genomes.</title>
        <authorList>
            <person name="Luz R."/>
            <person name="Cordeiro R."/>
            <person name="Fonseca A."/>
            <person name="Goncalves V."/>
        </authorList>
    </citation>
    <scope>NUCLEOTIDE SEQUENCE</scope>
    <source>
        <strain evidence="2">BACA0141</strain>
    </source>
</reference>
<keyword evidence="1" id="KW-0812">Transmembrane</keyword>
<keyword evidence="1" id="KW-1133">Transmembrane helix</keyword>
<name>A0AAW9PWD5_9CYAN</name>
<keyword evidence="3" id="KW-1185">Reference proteome</keyword>
<accession>A0AAW9PWD5</accession>
<dbReference type="EMBL" id="JAZBJZ010000139">
    <property type="protein sequence ID" value="MEE3719512.1"/>
    <property type="molecule type" value="Genomic_DNA"/>
</dbReference>
<evidence type="ECO:0000313" key="2">
    <source>
        <dbReference type="EMBL" id="MEE3719512.1"/>
    </source>
</evidence>
<proteinExistence type="predicted"/>
<dbReference type="Proteomes" id="UP001333818">
    <property type="component" value="Unassembled WGS sequence"/>
</dbReference>
<feature type="transmembrane region" description="Helical" evidence="1">
    <location>
        <begin position="41"/>
        <end position="59"/>
    </location>
</feature>
<evidence type="ECO:0000313" key="3">
    <source>
        <dbReference type="Proteomes" id="UP001333818"/>
    </source>
</evidence>
<organism evidence="2 3">
    <name type="scientific">Tumidithrix elongata BACA0141</name>
    <dbReference type="NCBI Taxonomy" id="2716417"/>
    <lineage>
        <taxon>Bacteria</taxon>
        <taxon>Bacillati</taxon>
        <taxon>Cyanobacteriota</taxon>
        <taxon>Cyanophyceae</taxon>
        <taxon>Pseudanabaenales</taxon>
        <taxon>Pseudanabaenaceae</taxon>
        <taxon>Tumidithrix</taxon>
        <taxon>Tumidithrix elongata</taxon>
    </lineage>
</organism>
<keyword evidence="1" id="KW-0472">Membrane</keyword>
<protein>
    <submittedName>
        <fullName evidence="2">Uncharacterized protein</fullName>
    </submittedName>
</protein>
<dbReference type="AlphaFoldDB" id="A0AAW9PWD5"/>
<evidence type="ECO:0000256" key="1">
    <source>
        <dbReference type="SAM" id="Phobius"/>
    </source>
</evidence>
<comment type="caution">
    <text evidence="2">The sequence shown here is derived from an EMBL/GenBank/DDBJ whole genome shotgun (WGS) entry which is preliminary data.</text>
</comment>
<dbReference type="RefSeq" id="WP_330485948.1">
    <property type="nucleotide sequence ID" value="NZ_JAZBJZ010000139.1"/>
</dbReference>
<gene>
    <name evidence="2" type="ORF">V2H45_22465</name>
</gene>
<sequence length="62" mass="7198">MRLSKILMMFACFVGAIVIAVWVSREALYFFNTLLYWIRYNWIPVLGAMLLGAIAYKVFSKS</sequence>